<name>A0A6P8F1U9_CLUHA</name>
<dbReference type="FunFam" id="3.40.50.300:FF:000366">
    <property type="entry name" value="GTPase, IMAP family member 2"/>
    <property type="match status" value="1"/>
</dbReference>
<keyword evidence="4" id="KW-0472">Membrane</keyword>
<evidence type="ECO:0000256" key="4">
    <source>
        <dbReference type="SAM" id="Phobius"/>
    </source>
</evidence>
<dbReference type="CDD" id="cd01852">
    <property type="entry name" value="AIG1"/>
    <property type="match status" value="1"/>
</dbReference>
<keyword evidence="3" id="KW-0342">GTP-binding</keyword>
<dbReference type="PANTHER" id="PTHR10903:SF188">
    <property type="entry name" value="GTPASE IMAP FAMILY MEMBER 2-LIKE-RELATED"/>
    <property type="match status" value="1"/>
</dbReference>
<gene>
    <name evidence="7" type="primary">LOC105908842</name>
</gene>
<keyword evidence="2" id="KW-0547">Nucleotide-binding</keyword>
<dbReference type="AlphaFoldDB" id="A0A6P8F1U9"/>
<keyword evidence="4" id="KW-0812">Transmembrane</keyword>
<comment type="similarity">
    <text evidence="1">Belongs to the TRAFAC class TrmE-Era-EngA-EngB-Septin-like GTPase superfamily. AIG1/Toc34/Toc159-like paraseptin GTPase family. IAN subfamily.</text>
</comment>
<evidence type="ECO:0000256" key="2">
    <source>
        <dbReference type="ARBA" id="ARBA00022741"/>
    </source>
</evidence>
<dbReference type="OrthoDB" id="8954335at2759"/>
<feature type="domain" description="AIG1-type G" evidence="5">
    <location>
        <begin position="26"/>
        <end position="228"/>
    </location>
</feature>
<feature type="transmembrane region" description="Helical" evidence="4">
    <location>
        <begin position="269"/>
        <end position="288"/>
    </location>
</feature>
<keyword evidence="6" id="KW-1185">Reference proteome</keyword>
<dbReference type="GeneID" id="105908842"/>
<dbReference type="RefSeq" id="XP_031418010.2">
    <property type="nucleotide sequence ID" value="XM_031562150.2"/>
</dbReference>
<sequence>MSGERALLPRMKYARQENEYDVPVQPADLRMVLVGKTGSGKSAAGNTILGRECFESRPSSESVTKECQIDEVMSGEKTISVTDTPGVYDTYLGVEALRRELENYIYMTTPGPHVFLLVIRVGVRYNREEKDAVQWICDNFGKDTLHYAIILFTHTDELKDMTLEQYVDESDDLMTLISDCGGRYHGFNNTDTNRTQVTGLLQKVNTMVGKNRAKGREHYTNKKFQEAQKQIKKARMIKMAKEVALGTATAVGTGAAVAGGIVLGVTELLLLPGLLIAGGAVIAGKAGYDLIKKQQQKKEWS</sequence>
<dbReference type="PROSITE" id="PS51720">
    <property type="entry name" value="G_AIG1"/>
    <property type="match status" value="1"/>
</dbReference>
<dbReference type="InterPro" id="IPR045058">
    <property type="entry name" value="GIMA/IAN/Toc"/>
</dbReference>
<evidence type="ECO:0000256" key="3">
    <source>
        <dbReference type="ARBA" id="ARBA00023134"/>
    </source>
</evidence>
<evidence type="ECO:0000313" key="6">
    <source>
        <dbReference type="Proteomes" id="UP000515152"/>
    </source>
</evidence>
<reference evidence="7" key="1">
    <citation type="submission" date="2025-08" db="UniProtKB">
        <authorList>
            <consortium name="RefSeq"/>
        </authorList>
    </citation>
    <scope>IDENTIFICATION</scope>
</reference>
<dbReference type="InterPro" id="IPR006703">
    <property type="entry name" value="G_AIG1"/>
</dbReference>
<proteinExistence type="inferred from homology"/>
<dbReference type="GO" id="GO:0005525">
    <property type="term" value="F:GTP binding"/>
    <property type="evidence" value="ECO:0007669"/>
    <property type="project" value="UniProtKB-KW"/>
</dbReference>
<dbReference type="KEGG" id="char:105908842"/>
<dbReference type="Proteomes" id="UP000515152">
    <property type="component" value="Unplaced"/>
</dbReference>
<organism evidence="6 7">
    <name type="scientific">Clupea harengus</name>
    <name type="common">Atlantic herring</name>
    <dbReference type="NCBI Taxonomy" id="7950"/>
    <lineage>
        <taxon>Eukaryota</taxon>
        <taxon>Metazoa</taxon>
        <taxon>Chordata</taxon>
        <taxon>Craniata</taxon>
        <taxon>Vertebrata</taxon>
        <taxon>Euteleostomi</taxon>
        <taxon>Actinopterygii</taxon>
        <taxon>Neopterygii</taxon>
        <taxon>Teleostei</taxon>
        <taxon>Clupei</taxon>
        <taxon>Clupeiformes</taxon>
        <taxon>Clupeoidei</taxon>
        <taxon>Clupeidae</taxon>
        <taxon>Clupea</taxon>
    </lineage>
</organism>
<accession>A0A6P8F1U9</accession>
<feature type="transmembrane region" description="Helical" evidence="4">
    <location>
        <begin position="243"/>
        <end position="263"/>
    </location>
</feature>
<keyword evidence="4" id="KW-1133">Transmembrane helix</keyword>
<evidence type="ECO:0000259" key="5">
    <source>
        <dbReference type="PROSITE" id="PS51720"/>
    </source>
</evidence>
<evidence type="ECO:0000256" key="1">
    <source>
        <dbReference type="ARBA" id="ARBA00008535"/>
    </source>
</evidence>
<evidence type="ECO:0000313" key="7">
    <source>
        <dbReference type="RefSeq" id="XP_031418010.2"/>
    </source>
</evidence>
<dbReference type="PANTHER" id="PTHR10903">
    <property type="entry name" value="GTPASE, IMAP FAMILY MEMBER-RELATED"/>
    <property type="match status" value="1"/>
</dbReference>
<dbReference type="Pfam" id="PF04548">
    <property type="entry name" value="AIG1"/>
    <property type="match status" value="1"/>
</dbReference>
<protein>
    <submittedName>
        <fullName evidence="7">GTPase IMAP family member 9-like isoform X1</fullName>
    </submittedName>
</protein>